<name>A0A6J6WC92_9ZZZZ</name>
<feature type="transmembrane region" description="Helical" evidence="8">
    <location>
        <begin position="128"/>
        <end position="148"/>
    </location>
</feature>
<feature type="transmembrane region" description="Helical" evidence="8">
    <location>
        <begin position="258"/>
        <end position="274"/>
    </location>
</feature>
<evidence type="ECO:0000256" key="5">
    <source>
        <dbReference type="ARBA" id="ARBA00022989"/>
    </source>
</evidence>
<feature type="transmembrane region" description="Helical" evidence="8">
    <location>
        <begin position="160"/>
        <end position="179"/>
    </location>
</feature>
<dbReference type="Gene3D" id="1.20.1720.10">
    <property type="entry name" value="Multidrug resistance protein D"/>
    <property type="match status" value="1"/>
</dbReference>
<dbReference type="AlphaFoldDB" id="A0A6J6WC92"/>
<dbReference type="NCBIfam" id="TIGR00711">
    <property type="entry name" value="efflux_EmrB"/>
    <property type="match status" value="1"/>
</dbReference>
<evidence type="ECO:0000313" key="10">
    <source>
        <dbReference type="EMBL" id="CAB4782601.1"/>
    </source>
</evidence>
<reference evidence="10" key="1">
    <citation type="submission" date="2020-05" db="EMBL/GenBank/DDBJ databases">
        <authorList>
            <person name="Chiriac C."/>
            <person name="Salcher M."/>
            <person name="Ghai R."/>
            <person name="Kavagutti S V."/>
        </authorList>
    </citation>
    <scope>NUCLEOTIDE SEQUENCE</scope>
</reference>
<dbReference type="InterPro" id="IPR020846">
    <property type="entry name" value="MFS_dom"/>
</dbReference>
<feature type="transmembrane region" description="Helical" evidence="8">
    <location>
        <begin position="427"/>
        <end position="444"/>
    </location>
</feature>
<evidence type="ECO:0000259" key="9">
    <source>
        <dbReference type="PROSITE" id="PS50850"/>
    </source>
</evidence>
<evidence type="ECO:0000256" key="7">
    <source>
        <dbReference type="SAM" id="MobiDB-lite"/>
    </source>
</evidence>
<dbReference type="InterPro" id="IPR036259">
    <property type="entry name" value="MFS_trans_sf"/>
</dbReference>
<evidence type="ECO:0000313" key="11">
    <source>
        <dbReference type="EMBL" id="CAB4986869.1"/>
    </source>
</evidence>
<evidence type="ECO:0000313" key="12">
    <source>
        <dbReference type="EMBL" id="CAB5016842.1"/>
    </source>
</evidence>
<dbReference type="FunFam" id="1.20.1720.10:FF:000004">
    <property type="entry name" value="EmrB/QacA family drug resistance transporter"/>
    <property type="match status" value="1"/>
</dbReference>
<evidence type="ECO:0000256" key="1">
    <source>
        <dbReference type="ARBA" id="ARBA00004651"/>
    </source>
</evidence>
<feature type="transmembrane region" description="Helical" evidence="8">
    <location>
        <begin position="69"/>
        <end position="87"/>
    </location>
</feature>
<keyword evidence="2" id="KW-0813">Transport</keyword>
<dbReference type="InterPro" id="IPR004638">
    <property type="entry name" value="EmrB-like"/>
</dbReference>
<evidence type="ECO:0000256" key="2">
    <source>
        <dbReference type="ARBA" id="ARBA00022448"/>
    </source>
</evidence>
<dbReference type="GO" id="GO:0005886">
    <property type="term" value="C:plasma membrane"/>
    <property type="evidence" value="ECO:0007669"/>
    <property type="project" value="UniProtKB-SubCell"/>
</dbReference>
<feature type="transmembrane region" description="Helical" evidence="8">
    <location>
        <begin position="329"/>
        <end position="347"/>
    </location>
</feature>
<keyword evidence="3" id="KW-1003">Cell membrane</keyword>
<feature type="transmembrane region" description="Helical" evidence="8">
    <location>
        <begin position="31"/>
        <end position="49"/>
    </location>
</feature>
<protein>
    <submittedName>
        <fullName evidence="10">Unannotated protein</fullName>
    </submittedName>
</protein>
<dbReference type="PANTHER" id="PTHR23501:SF197">
    <property type="entry name" value="COMD"/>
    <property type="match status" value="1"/>
</dbReference>
<keyword evidence="6 8" id="KW-0472">Membrane</keyword>
<feature type="transmembrane region" description="Helical" evidence="8">
    <location>
        <begin position="295"/>
        <end position="317"/>
    </location>
</feature>
<dbReference type="PRINTS" id="PR01036">
    <property type="entry name" value="TCRTETB"/>
</dbReference>
<dbReference type="Pfam" id="PF07690">
    <property type="entry name" value="MFS_1"/>
    <property type="match status" value="1"/>
</dbReference>
<dbReference type="Gene3D" id="1.20.1250.20">
    <property type="entry name" value="MFS general substrate transporter like domains"/>
    <property type="match status" value="1"/>
</dbReference>
<sequence length="548" mass="58706">MVITTKRSERYQLSSQPASGAPAKAHSHREIMVIMSGLMTGMLLAALDQTIVSTALKTIVIDLHGLKEYTWVVTAYLLTSTASTPLYGKISDLYGRRIVFQFAIVTFLIGSFLAGVSQNMSQLIATRALQGLGAGGLMALTFVIIGDIVPPRERGRYQGYFGAVWGLSSVAGPLLGGFFSDHHHILGITGWRWIFYINLPFGIAALAITSAVLHIPKVKREHSIDYLGALLLVTGVTSVLMAMAVYGPQDGWADSRTITYFIVGIIISVGFVYWEGKAKEPILPMRLFKNHTFSITSTLGAVIGAGMFGAIVMLPLYLQIVKGNTATQAGLKLIPLMLGIVSTSIFSGKQITKTGKYKMFPVIGTAIMTIGILLMVTLNRETPFWQLSIYSIVVGAGLGLSMQTIVIALQNSVDFKDMGVATSSNTFFRSLGSVFGTAIFGAVLNNRLAHYMTSGFTTLGTQDPAAVRGLDLSTQGVTAIVASPENFSAVVHNTAMDAYVNAFHIVFLTAAPVTALGFILALSLREVPLRTSHDYAAARDEAAGEAIG</sequence>
<dbReference type="SUPFAM" id="SSF103473">
    <property type="entry name" value="MFS general substrate transporter"/>
    <property type="match status" value="1"/>
</dbReference>
<organism evidence="10">
    <name type="scientific">freshwater metagenome</name>
    <dbReference type="NCBI Taxonomy" id="449393"/>
    <lineage>
        <taxon>unclassified sequences</taxon>
        <taxon>metagenomes</taxon>
        <taxon>ecological metagenomes</taxon>
    </lineage>
</organism>
<dbReference type="InterPro" id="IPR011701">
    <property type="entry name" value="MFS"/>
</dbReference>
<evidence type="ECO:0000256" key="8">
    <source>
        <dbReference type="SAM" id="Phobius"/>
    </source>
</evidence>
<dbReference type="EMBL" id="CAFBPP010000019">
    <property type="protein sequence ID" value="CAB5016842.1"/>
    <property type="molecule type" value="Genomic_DNA"/>
</dbReference>
<feature type="transmembrane region" description="Helical" evidence="8">
    <location>
        <begin position="99"/>
        <end position="116"/>
    </location>
</feature>
<dbReference type="PROSITE" id="PS50850">
    <property type="entry name" value="MFS"/>
    <property type="match status" value="1"/>
</dbReference>
<feature type="domain" description="Major facilitator superfamily (MFS) profile" evidence="9">
    <location>
        <begin position="34"/>
        <end position="529"/>
    </location>
</feature>
<feature type="transmembrane region" description="Helical" evidence="8">
    <location>
        <begin position="359"/>
        <end position="378"/>
    </location>
</feature>
<feature type="compositionally biased region" description="Basic and acidic residues" evidence="7">
    <location>
        <begin position="1"/>
        <end position="10"/>
    </location>
</feature>
<dbReference type="EMBL" id="CAFAAC010000015">
    <property type="protein sequence ID" value="CAB4782601.1"/>
    <property type="molecule type" value="Genomic_DNA"/>
</dbReference>
<evidence type="ECO:0000256" key="4">
    <source>
        <dbReference type="ARBA" id="ARBA00022692"/>
    </source>
</evidence>
<dbReference type="EMBL" id="CAFBOP010000029">
    <property type="protein sequence ID" value="CAB4986869.1"/>
    <property type="molecule type" value="Genomic_DNA"/>
</dbReference>
<proteinExistence type="predicted"/>
<dbReference type="PANTHER" id="PTHR23501">
    <property type="entry name" value="MAJOR FACILITATOR SUPERFAMILY"/>
    <property type="match status" value="1"/>
</dbReference>
<accession>A0A6J6WC92</accession>
<feature type="region of interest" description="Disordered" evidence="7">
    <location>
        <begin position="1"/>
        <end position="24"/>
    </location>
</feature>
<gene>
    <name evidence="10" type="ORF">UFOPK2967_00400</name>
    <name evidence="11" type="ORF">UFOPK3984_00772</name>
    <name evidence="12" type="ORF">UFOPK4114_00620</name>
</gene>
<feature type="transmembrane region" description="Helical" evidence="8">
    <location>
        <begin position="191"/>
        <end position="214"/>
    </location>
</feature>
<feature type="transmembrane region" description="Helical" evidence="8">
    <location>
        <begin position="502"/>
        <end position="524"/>
    </location>
</feature>
<feature type="transmembrane region" description="Helical" evidence="8">
    <location>
        <begin position="226"/>
        <end position="246"/>
    </location>
</feature>
<evidence type="ECO:0000256" key="3">
    <source>
        <dbReference type="ARBA" id="ARBA00022475"/>
    </source>
</evidence>
<feature type="transmembrane region" description="Helical" evidence="8">
    <location>
        <begin position="384"/>
        <end position="406"/>
    </location>
</feature>
<keyword evidence="5 8" id="KW-1133">Transmembrane helix</keyword>
<keyword evidence="4 8" id="KW-0812">Transmembrane</keyword>
<dbReference type="CDD" id="cd17502">
    <property type="entry name" value="MFS_Azr1_MDR_like"/>
    <property type="match status" value="1"/>
</dbReference>
<dbReference type="GO" id="GO:0022857">
    <property type="term" value="F:transmembrane transporter activity"/>
    <property type="evidence" value="ECO:0007669"/>
    <property type="project" value="InterPro"/>
</dbReference>
<evidence type="ECO:0000256" key="6">
    <source>
        <dbReference type="ARBA" id="ARBA00023136"/>
    </source>
</evidence>
<comment type="subcellular location">
    <subcellularLocation>
        <location evidence="1">Cell membrane</location>
        <topology evidence="1">Multi-pass membrane protein</topology>
    </subcellularLocation>
</comment>